<organism evidence="2 3">
    <name type="scientific">Tetragonisca angustula</name>
    <dbReference type="NCBI Taxonomy" id="166442"/>
    <lineage>
        <taxon>Eukaryota</taxon>
        <taxon>Metazoa</taxon>
        <taxon>Ecdysozoa</taxon>
        <taxon>Arthropoda</taxon>
        <taxon>Hexapoda</taxon>
        <taxon>Insecta</taxon>
        <taxon>Pterygota</taxon>
        <taxon>Neoptera</taxon>
        <taxon>Endopterygota</taxon>
        <taxon>Hymenoptera</taxon>
        <taxon>Apocrita</taxon>
        <taxon>Aculeata</taxon>
        <taxon>Apoidea</taxon>
        <taxon>Anthophila</taxon>
        <taxon>Apidae</taxon>
        <taxon>Tetragonisca</taxon>
    </lineage>
</organism>
<evidence type="ECO:0000313" key="3">
    <source>
        <dbReference type="Proteomes" id="UP001432146"/>
    </source>
</evidence>
<dbReference type="AlphaFoldDB" id="A0AAW1A0E4"/>
<accession>A0AAW1A0E4</accession>
<comment type="caution">
    <text evidence="2">The sequence shown here is derived from an EMBL/GenBank/DDBJ whole genome shotgun (WGS) entry which is preliminary data.</text>
</comment>
<name>A0AAW1A0E4_9HYME</name>
<keyword evidence="3" id="KW-1185">Reference proteome</keyword>
<feature type="region of interest" description="Disordered" evidence="1">
    <location>
        <begin position="79"/>
        <end position="102"/>
    </location>
</feature>
<evidence type="ECO:0000256" key="1">
    <source>
        <dbReference type="SAM" id="MobiDB-lite"/>
    </source>
</evidence>
<proteinExistence type="predicted"/>
<feature type="compositionally biased region" description="Polar residues" evidence="1">
    <location>
        <begin position="86"/>
        <end position="96"/>
    </location>
</feature>
<sequence>MPDKPAVGASWYCPAFNTAESISINNKISSYTAEALDRKALEAANKLADPPILVCSDALNTLQAITIQHSKSKNAYIQRTRKKNSSHPPFQKSQNHFPIGTR</sequence>
<gene>
    <name evidence="2" type="ORF">QLX08_005308</name>
</gene>
<evidence type="ECO:0000313" key="2">
    <source>
        <dbReference type="EMBL" id="KAK9302819.1"/>
    </source>
</evidence>
<dbReference type="Proteomes" id="UP001432146">
    <property type="component" value="Unassembled WGS sequence"/>
</dbReference>
<protein>
    <submittedName>
        <fullName evidence="2">Uncharacterized protein</fullName>
    </submittedName>
</protein>
<dbReference type="EMBL" id="JAWNGG020000089">
    <property type="protein sequence ID" value="KAK9302819.1"/>
    <property type="molecule type" value="Genomic_DNA"/>
</dbReference>
<reference evidence="2 3" key="1">
    <citation type="submission" date="2024-05" db="EMBL/GenBank/DDBJ databases">
        <title>The nuclear and mitochondrial genome assemblies of Tetragonisca angustula (Apidae: Meliponini), a tiny yet remarkable pollinator in the Neotropics.</title>
        <authorList>
            <person name="Ferrari R."/>
            <person name="Ricardo P.C."/>
            <person name="Dias F.C."/>
            <person name="Araujo N.S."/>
            <person name="Soares D.O."/>
            <person name="Zhou Q.-S."/>
            <person name="Zhu C.-D."/>
            <person name="Coutinho L."/>
            <person name="Airas M.C."/>
            <person name="Batista T.M."/>
        </authorList>
    </citation>
    <scope>NUCLEOTIDE SEQUENCE [LARGE SCALE GENOMIC DNA]</scope>
    <source>
        <strain evidence="2">ASF017062</strain>
        <tissue evidence="2">Abdomen</tissue>
    </source>
</reference>